<feature type="compositionally biased region" description="Basic and acidic residues" evidence="1">
    <location>
        <begin position="11"/>
        <end position="26"/>
    </location>
</feature>
<feature type="region of interest" description="Disordered" evidence="1">
    <location>
        <begin position="1"/>
        <end position="26"/>
    </location>
</feature>
<feature type="region of interest" description="Disordered" evidence="1">
    <location>
        <begin position="60"/>
        <end position="122"/>
    </location>
</feature>
<sequence length="122" mass="14033">MAKKPAKSKSKKEEPEKKARVHKELEGFEIKVNPLGEITSNYSIEEINKFLNRHVRDKKLVNRDGAFGEKDEEDDDLPLEEVEESEEDFVRRSSTEAKSKKPKANAKGKEVDEDEVTDDEDE</sequence>
<feature type="compositionally biased region" description="Basic and acidic residues" evidence="1">
    <location>
        <begin position="88"/>
        <end position="99"/>
    </location>
</feature>
<organism evidence="2 3">
    <name type="scientific">Hymenobacter actinosclerus</name>
    <dbReference type="NCBI Taxonomy" id="82805"/>
    <lineage>
        <taxon>Bacteria</taxon>
        <taxon>Pseudomonadati</taxon>
        <taxon>Bacteroidota</taxon>
        <taxon>Cytophagia</taxon>
        <taxon>Cytophagales</taxon>
        <taxon>Hymenobacteraceae</taxon>
        <taxon>Hymenobacter</taxon>
    </lineage>
</organism>
<reference evidence="3" key="1">
    <citation type="submission" date="2016-10" db="EMBL/GenBank/DDBJ databases">
        <authorList>
            <person name="Varghese N."/>
            <person name="Submissions S."/>
        </authorList>
    </citation>
    <scope>NUCLEOTIDE SEQUENCE [LARGE SCALE GENOMIC DNA]</scope>
    <source>
        <strain evidence="3">DSM 15310</strain>
    </source>
</reference>
<feature type="compositionally biased region" description="Acidic residues" evidence="1">
    <location>
        <begin position="111"/>
        <end position="122"/>
    </location>
</feature>
<dbReference type="AlphaFoldDB" id="A0A1I0IY46"/>
<proteinExistence type="predicted"/>
<dbReference type="EMBL" id="FOHS01000006">
    <property type="protein sequence ID" value="SEU01619.1"/>
    <property type="molecule type" value="Genomic_DNA"/>
</dbReference>
<name>A0A1I0IY46_9BACT</name>
<feature type="compositionally biased region" description="Acidic residues" evidence="1">
    <location>
        <begin position="70"/>
        <end position="87"/>
    </location>
</feature>
<protein>
    <submittedName>
        <fullName evidence="2">Uncharacterized protein</fullName>
    </submittedName>
</protein>
<dbReference type="Proteomes" id="UP000198697">
    <property type="component" value="Unassembled WGS sequence"/>
</dbReference>
<feature type="compositionally biased region" description="Basic residues" evidence="1">
    <location>
        <begin position="1"/>
        <end position="10"/>
    </location>
</feature>
<dbReference type="STRING" id="82805.SAMN04487998_3490"/>
<gene>
    <name evidence="2" type="ORF">SAMN04487998_3490</name>
</gene>
<accession>A0A1I0IY46</accession>
<evidence type="ECO:0000256" key="1">
    <source>
        <dbReference type="SAM" id="MobiDB-lite"/>
    </source>
</evidence>
<evidence type="ECO:0000313" key="2">
    <source>
        <dbReference type="EMBL" id="SEU01619.1"/>
    </source>
</evidence>
<feature type="compositionally biased region" description="Basic and acidic residues" evidence="1">
    <location>
        <begin position="60"/>
        <end position="69"/>
    </location>
</feature>
<keyword evidence="3" id="KW-1185">Reference proteome</keyword>
<dbReference type="RefSeq" id="WP_177189904.1">
    <property type="nucleotide sequence ID" value="NZ_FOHS01000006.1"/>
</dbReference>
<evidence type="ECO:0000313" key="3">
    <source>
        <dbReference type="Proteomes" id="UP000198697"/>
    </source>
</evidence>